<keyword evidence="1" id="KW-0472">Membrane</keyword>
<keyword evidence="3" id="KW-1185">Reference proteome</keyword>
<feature type="transmembrane region" description="Helical" evidence="1">
    <location>
        <begin position="710"/>
        <end position="735"/>
    </location>
</feature>
<evidence type="ECO:0000313" key="3">
    <source>
        <dbReference type="Proteomes" id="UP000799324"/>
    </source>
</evidence>
<gene>
    <name evidence="2" type="ORF">K491DRAFT_715049</name>
</gene>
<dbReference type="OrthoDB" id="5342924at2759"/>
<evidence type="ECO:0000313" key="2">
    <source>
        <dbReference type="EMBL" id="KAF2656830.1"/>
    </source>
</evidence>
<keyword evidence="1" id="KW-1133">Transmembrane helix</keyword>
<name>A0A6A6TAN4_9PLEO</name>
<evidence type="ECO:0000256" key="1">
    <source>
        <dbReference type="SAM" id="Phobius"/>
    </source>
</evidence>
<protein>
    <submittedName>
        <fullName evidence="2">Uncharacterized protein</fullName>
    </submittedName>
</protein>
<sequence>MSKDTQSYELLHYGREQEADADEKRSFNVELTAYGSHGVADNDTTALIQGPDAEETPNIPLERKFRALVLSLLGHVIPAILTVAIVMLSVFQVYWFDVDASADASENIAWKHRGIGISWNELQNLLQFVAKIHEILLCGSLGAMVLHRVRVRLLSKHGLPFGMLAGGYAVGSPEYLLSSAFRSGLNRRFWLLSLLIFSFTLLANTIGPASAIALLPTLDWWQMKKPFGNEALPTAFDLPKDQWWPLELTKNHTQTLAFDDDFCFSGGAFTVKECPASGWNELLTWTAANALGAIDANVTLGDGYSPVQRRIKSRLSERHDAAPGVAITTSMSQTITSVMGTFWEQVKSRGYPVNDVLRPQLELADGQTSLQPLVQVQCSPLSLADLRTNDGTIKTNDDVNTFTTKGAPEIPVPDWARNLNYKPPDKTVIDATGRSYVPFEQSVNVTWLWPDSNNFNLSLAAVVTTPFITGDVEKGINTSQTAFLHFCSVDARWIGSQPSHDPSEHLVLSNNITDPLVFQKPKSGSDNSYRDDVSKWGVSPALKLSEDWANSLDIPSEVDNITASSFQWLLGSYVEMQYNTTTNGTAEDVDMSLAYFFNPGVNGIHYENVSAEKFDVNDYAMSTSETVATVLGLQLTDALTRVRLSEVLTGLLVTAQVNATHDSVAPLAGSIAGIDAQGDVNVTAKDIDAMPTKILFQIERYGYGYGFKSATVWFGVMILLSHTLLTIIYMVYAVIDFFWVSKWTSSAWGDFGEFAALLINSKPTIELQNTCAGIDSKNTWQKRVRIRETGERHLGIVVGESYKMYPPVKKGVEYGTLDVKSGGCGLRKRRCSV</sequence>
<feature type="transmembrane region" description="Helical" evidence="1">
    <location>
        <begin position="67"/>
        <end position="95"/>
    </location>
</feature>
<accession>A0A6A6TAN4</accession>
<dbReference type="EMBL" id="MU004332">
    <property type="protein sequence ID" value="KAF2656830.1"/>
    <property type="molecule type" value="Genomic_DNA"/>
</dbReference>
<proteinExistence type="predicted"/>
<organism evidence="2 3">
    <name type="scientific">Lophiostoma macrostomum CBS 122681</name>
    <dbReference type="NCBI Taxonomy" id="1314788"/>
    <lineage>
        <taxon>Eukaryota</taxon>
        <taxon>Fungi</taxon>
        <taxon>Dikarya</taxon>
        <taxon>Ascomycota</taxon>
        <taxon>Pezizomycotina</taxon>
        <taxon>Dothideomycetes</taxon>
        <taxon>Pleosporomycetidae</taxon>
        <taxon>Pleosporales</taxon>
        <taxon>Lophiostomataceae</taxon>
        <taxon>Lophiostoma</taxon>
    </lineage>
</organism>
<feature type="transmembrane region" description="Helical" evidence="1">
    <location>
        <begin position="189"/>
        <end position="215"/>
    </location>
</feature>
<reference evidence="2" key="1">
    <citation type="journal article" date="2020" name="Stud. Mycol.">
        <title>101 Dothideomycetes genomes: a test case for predicting lifestyles and emergence of pathogens.</title>
        <authorList>
            <person name="Haridas S."/>
            <person name="Albert R."/>
            <person name="Binder M."/>
            <person name="Bloem J."/>
            <person name="Labutti K."/>
            <person name="Salamov A."/>
            <person name="Andreopoulos B."/>
            <person name="Baker S."/>
            <person name="Barry K."/>
            <person name="Bills G."/>
            <person name="Bluhm B."/>
            <person name="Cannon C."/>
            <person name="Castanera R."/>
            <person name="Culley D."/>
            <person name="Daum C."/>
            <person name="Ezra D."/>
            <person name="Gonzalez J."/>
            <person name="Henrissat B."/>
            <person name="Kuo A."/>
            <person name="Liang C."/>
            <person name="Lipzen A."/>
            <person name="Lutzoni F."/>
            <person name="Magnuson J."/>
            <person name="Mondo S."/>
            <person name="Nolan M."/>
            <person name="Ohm R."/>
            <person name="Pangilinan J."/>
            <person name="Park H.-J."/>
            <person name="Ramirez L."/>
            <person name="Alfaro M."/>
            <person name="Sun H."/>
            <person name="Tritt A."/>
            <person name="Yoshinaga Y."/>
            <person name="Zwiers L.-H."/>
            <person name="Turgeon B."/>
            <person name="Goodwin S."/>
            <person name="Spatafora J."/>
            <person name="Crous P."/>
            <person name="Grigoriev I."/>
        </authorList>
    </citation>
    <scope>NUCLEOTIDE SEQUENCE</scope>
    <source>
        <strain evidence="2">CBS 122681</strain>
    </source>
</reference>
<keyword evidence="1" id="KW-0812">Transmembrane</keyword>
<dbReference type="Proteomes" id="UP000799324">
    <property type="component" value="Unassembled WGS sequence"/>
</dbReference>
<feature type="transmembrane region" description="Helical" evidence="1">
    <location>
        <begin position="158"/>
        <end position="177"/>
    </location>
</feature>
<dbReference type="AlphaFoldDB" id="A0A6A6TAN4"/>